<reference evidence="1" key="2">
    <citation type="journal article" name="Front. Microbiol.">
        <title>Degradative Capacity of Two Strains of Rhodonia placenta: From Phenotype to Genotype.</title>
        <authorList>
            <person name="Kolle M."/>
            <person name="Horta M.A.C."/>
            <person name="Nowrousian M."/>
            <person name="Ohm R.A."/>
            <person name="Benz J.P."/>
            <person name="Pilgard A."/>
        </authorList>
    </citation>
    <scope>NUCLEOTIDE SEQUENCE</scope>
    <source>
        <strain evidence="1">FPRL280</strain>
    </source>
</reference>
<sequence length="479" mass="53403">MRGVNGLKAVKEPLLEPPLLLLPSSATLAHAHDNHDVPLALLTPSPTALGPAGEVPRVCAWPQLHGVHGVQGNMRGLGEDLCGLFLGSKFRHVGPQALHTPECDCPLILMQPMMATINKNEQKPEHVGVLEDEIAAEAIKDNLEITDAIQQREDLNELLAECLEEDFPEDDESQLAQDAAKIAQANITKQTRTGHMCIIKAFILFTWKQVGATWDPKAVTSQTPYEIRNFILQKCGERMKGYEGQKFSTAVSTRAALTLWYRSVRPYESVAEWRVDADGNCYGLPTRFRAVSKFMIGLEKTKAKAGEVSQSAWALSLEDILRLHDHCIAHTDLQPTEQRWGVMRYTAYLFAWLMLLCIEKALTLQFESVDIVPGERCYVDVQLGVRKSAQTGTNHVWRLWANETNLKICPMCALIRLSAMYGKDVQPLGPLFRKVSVHDIGYSQPCLDQGPARSWLQVMDLVWHTLIPTGRVPVPCQAA</sequence>
<reference evidence="1" key="1">
    <citation type="submission" date="2020-11" db="EMBL/GenBank/DDBJ databases">
        <authorList>
            <person name="Koelle M."/>
            <person name="Horta M.A.C."/>
            <person name="Nowrousian M."/>
            <person name="Ohm R.A."/>
            <person name="Benz P."/>
            <person name="Pilgard A."/>
        </authorList>
    </citation>
    <scope>NUCLEOTIDE SEQUENCE</scope>
    <source>
        <strain evidence="1">FPRL280</strain>
    </source>
</reference>
<evidence type="ECO:0000313" key="2">
    <source>
        <dbReference type="Proteomes" id="UP000639403"/>
    </source>
</evidence>
<name>A0A8H7TYB9_9APHY</name>
<gene>
    <name evidence="1" type="ORF">IEO21_09337</name>
</gene>
<proteinExistence type="predicted"/>
<protein>
    <submittedName>
        <fullName evidence="1">Uncharacterized protein</fullName>
    </submittedName>
</protein>
<organism evidence="1 2">
    <name type="scientific">Rhodonia placenta</name>
    <dbReference type="NCBI Taxonomy" id="104341"/>
    <lineage>
        <taxon>Eukaryota</taxon>
        <taxon>Fungi</taxon>
        <taxon>Dikarya</taxon>
        <taxon>Basidiomycota</taxon>
        <taxon>Agaricomycotina</taxon>
        <taxon>Agaricomycetes</taxon>
        <taxon>Polyporales</taxon>
        <taxon>Adustoporiaceae</taxon>
        <taxon>Rhodonia</taxon>
    </lineage>
</organism>
<accession>A0A8H7TYB9</accession>
<dbReference type="Proteomes" id="UP000639403">
    <property type="component" value="Unassembled WGS sequence"/>
</dbReference>
<dbReference type="AlphaFoldDB" id="A0A8H7TYB9"/>
<comment type="caution">
    <text evidence="1">The sequence shown here is derived from an EMBL/GenBank/DDBJ whole genome shotgun (WGS) entry which is preliminary data.</text>
</comment>
<dbReference type="EMBL" id="JADOXO010000429">
    <property type="protein sequence ID" value="KAF9804531.1"/>
    <property type="molecule type" value="Genomic_DNA"/>
</dbReference>
<evidence type="ECO:0000313" key="1">
    <source>
        <dbReference type="EMBL" id="KAF9804531.1"/>
    </source>
</evidence>